<proteinExistence type="predicted"/>
<name>A0A6J4RCY7_9ACTN</name>
<feature type="compositionally biased region" description="Low complexity" evidence="1">
    <location>
        <begin position="70"/>
        <end position="105"/>
    </location>
</feature>
<feature type="non-terminal residue" evidence="2">
    <location>
        <position position="167"/>
    </location>
</feature>
<feature type="region of interest" description="Disordered" evidence="1">
    <location>
        <begin position="1"/>
        <end position="114"/>
    </location>
</feature>
<protein>
    <submittedName>
        <fullName evidence="2">GCN5-related N-acetyltransferase</fullName>
    </submittedName>
</protein>
<feature type="non-terminal residue" evidence="2">
    <location>
        <position position="1"/>
    </location>
</feature>
<gene>
    <name evidence="2" type="ORF">AVDCRST_MAG05-17</name>
</gene>
<reference evidence="2" key="1">
    <citation type="submission" date="2020-02" db="EMBL/GenBank/DDBJ databases">
        <authorList>
            <person name="Meier V. D."/>
        </authorList>
    </citation>
    <scope>NUCLEOTIDE SEQUENCE</scope>
    <source>
        <strain evidence="2">AVDCRST_MAG05</strain>
    </source>
</reference>
<keyword evidence="2" id="KW-0808">Transferase</keyword>
<evidence type="ECO:0000256" key="1">
    <source>
        <dbReference type="SAM" id="MobiDB-lite"/>
    </source>
</evidence>
<organism evidence="2">
    <name type="scientific">uncultured Rubrobacteraceae bacterium</name>
    <dbReference type="NCBI Taxonomy" id="349277"/>
    <lineage>
        <taxon>Bacteria</taxon>
        <taxon>Bacillati</taxon>
        <taxon>Actinomycetota</taxon>
        <taxon>Rubrobacteria</taxon>
        <taxon>Rubrobacterales</taxon>
        <taxon>Rubrobacteraceae</taxon>
        <taxon>environmental samples</taxon>
    </lineage>
</organism>
<dbReference type="AlphaFoldDB" id="A0A6J4RCY7"/>
<dbReference type="EMBL" id="CADCVM010000005">
    <property type="protein sequence ID" value="CAA9465642.1"/>
    <property type="molecule type" value="Genomic_DNA"/>
</dbReference>
<sequence length="167" mass="17585">GDTTGDGGGPRRGRGGEPPGVRQRSRDAARGRPARQGVRQVVAGGPRRGADRRPRHVQRGRDPDGRRRGGSPNPRACGRDPGAPGAGRGLRACPGGPRPLRTRGPPYRRPPRPSRLLPALRLLCRTGHKPVVPVLGRRLYGAGARAGCPLGGRRGVRVHPAVRGGLV</sequence>
<dbReference type="GO" id="GO:0016740">
    <property type="term" value="F:transferase activity"/>
    <property type="evidence" value="ECO:0007669"/>
    <property type="project" value="UniProtKB-KW"/>
</dbReference>
<accession>A0A6J4RCY7</accession>
<feature type="compositionally biased region" description="Gly residues" evidence="1">
    <location>
        <begin position="1"/>
        <end position="10"/>
    </location>
</feature>
<evidence type="ECO:0000313" key="2">
    <source>
        <dbReference type="EMBL" id="CAA9465642.1"/>
    </source>
</evidence>